<evidence type="ECO:0000313" key="1">
    <source>
        <dbReference type="EMBL" id="MCF5156692.1"/>
    </source>
</evidence>
<dbReference type="EMBL" id="WKDU01000089">
    <property type="protein sequence ID" value="MCF5156692.1"/>
    <property type="molecule type" value="Genomic_DNA"/>
</dbReference>
<dbReference type="Proteomes" id="UP000814074">
    <property type="component" value="Unassembled WGS sequence"/>
</dbReference>
<gene>
    <name evidence="1" type="ORF">GIW47_29400</name>
</gene>
<accession>A0ABS9FZ67</accession>
<protein>
    <submittedName>
        <fullName evidence="1">Uncharacterized protein</fullName>
    </submittedName>
</protein>
<comment type="caution">
    <text evidence="1">The sequence shown here is derived from an EMBL/GenBank/DDBJ whole genome shotgun (WGS) entry which is preliminary data.</text>
</comment>
<keyword evidence="2" id="KW-1185">Reference proteome</keyword>
<reference evidence="1 2" key="1">
    <citation type="submission" date="2019-11" db="EMBL/GenBank/DDBJ databases">
        <title>Epiphytic Pseudomonas syringae from cherry orchards.</title>
        <authorList>
            <person name="Hulin M.T."/>
        </authorList>
    </citation>
    <scope>NUCLEOTIDE SEQUENCE [LARGE SCALE GENOMIC DNA]</scope>
    <source>
        <strain evidence="1 2">PA-6-3B</strain>
    </source>
</reference>
<proteinExistence type="predicted"/>
<name>A0ABS9FZ67_9PSED</name>
<evidence type="ECO:0000313" key="2">
    <source>
        <dbReference type="Proteomes" id="UP000814074"/>
    </source>
</evidence>
<sequence length="204" mass="22740">MHAHRDDAAWFSQAYVGGYTDQQYLSALLTDPMGSSHLPVLPMLDDGFPSSHAEGLFDSRGLPGKYRITAAHLLFHAGLDQPADVAQNAFRTHFVSWRELAYYVHELKRKGLPIVTFYLSARDGALLAYAPHWSTEEYNLLATPDKWSAQTGYTAQAPTPSHFISELARIGQLRVVRSGDFWTVRGVLGAQLKLSISRPPKDEL</sequence>
<organism evidence="1 2">
    <name type="scientific">Pseudomonas lactis</name>
    <dbReference type="NCBI Taxonomy" id="1615674"/>
    <lineage>
        <taxon>Bacteria</taxon>
        <taxon>Pseudomonadati</taxon>
        <taxon>Pseudomonadota</taxon>
        <taxon>Gammaproteobacteria</taxon>
        <taxon>Pseudomonadales</taxon>
        <taxon>Pseudomonadaceae</taxon>
        <taxon>Pseudomonas</taxon>
    </lineage>
</organism>